<sequence>FDKDDCREKKVVLLLPPVHSSALNRDDLIEMIVEMTLSFSVSMATLASFCFESLDSIS</sequence>
<name>A0A392TPT8_9FABA</name>
<dbReference type="EMBL" id="LXQA010632465">
    <property type="protein sequence ID" value="MCI63183.1"/>
    <property type="molecule type" value="Genomic_DNA"/>
</dbReference>
<comment type="caution">
    <text evidence="1">The sequence shown here is derived from an EMBL/GenBank/DDBJ whole genome shotgun (WGS) entry which is preliminary data.</text>
</comment>
<evidence type="ECO:0000313" key="1">
    <source>
        <dbReference type="EMBL" id="MCI63183.1"/>
    </source>
</evidence>
<protein>
    <submittedName>
        <fullName evidence="1">Uncharacterized protein</fullName>
    </submittedName>
</protein>
<proteinExistence type="predicted"/>
<feature type="non-terminal residue" evidence="1">
    <location>
        <position position="1"/>
    </location>
</feature>
<dbReference type="Proteomes" id="UP000265520">
    <property type="component" value="Unassembled WGS sequence"/>
</dbReference>
<dbReference type="AlphaFoldDB" id="A0A392TPT8"/>
<reference evidence="1 2" key="1">
    <citation type="journal article" date="2018" name="Front. Plant Sci.">
        <title>Red Clover (Trifolium pratense) and Zigzag Clover (T. medium) - A Picture of Genomic Similarities and Differences.</title>
        <authorList>
            <person name="Dluhosova J."/>
            <person name="Istvanek J."/>
            <person name="Nedelnik J."/>
            <person name="Repkova J."/>
        </authorList>
    </citation>
    <scope>NUCLEOTIDE SEQUENCE [LARGE SCALE GENOMIC DNA]</scope>
    <source>
        <strain evidence="2">cv. 10/8</strain>
        <tissue evidence="1">Leaf</tissue>
    </source>
</reference>
<keyword evidence="2" id="KW-1185">Reference proteome</keyword>
<evidence type="ECO:0000313" key="2">
    <source>
        <dbReference type="Proteomes" id="UP000265520"/>
    </source>
</evidence>
<organism evidence="1 2">
    <name type="scientific">Trifolium medium</name>
    <dbReference type="NCBI Taxonomy" id="97028"/>
    <lineage>
        <taxon>Eukaryota</taxon>
        <taxon>Viridiplantae</taxon>
        <taxon>Streptophyta</taxon>
        <taxon>Embryophyta</taxon>
        <taxon>Tracheophyta</taxon>
        <taxon>Spermatophyta</taxon>
        <taxon>Magnoliopsida</taxon>
        <taxon>eudicotyledons</taxon>
        <taxon>Gunneridae</taxon>
        <taxon>Pentapetalae</taxon>
        <taxon>rosids</taxon>
        <taxon>fabids</taxon>
        <taxon>Fabales</taxon>
        <taxon>Fabaceae</taxon>
        <taxon>Papilionoideae</taxon>
        <taxon>50 kb inversion clade</taxon>
        <taxon>NPAAA clade</taxon>
        <taxon>Hologalegina</taxon>
        <taxon>IRL clade</taxon>
        <taxon>Trifolieae</taxon>
        <taxon>Trifolium</taxon>
    </lineage>
</organism>
<accession>A0A392TPT8</accession>